<keyword evidence="2" id="KW-1185">Reference proteome</keyword>
<organism evidence="1 2">
    <name type="scientific">Scylla paramamosain</name>
    <name type="common">Mud crab</name>
    <dbReference type="NCBI Taxonomy" id="85552"/>
    <lineage>
        <taxon>Eukaryota</taxon>
        <taxon>Metazoa</taxon>
        <taxon>Ecdysozoa</taxon>
        <taxon>Arthropoda</taxon>
        <taxon>Crustacea</taxon>
        <taxon>Multicrustacea</taxon>
        <taxon>Malacostraca</taxon>
        <taxon>Eumalacostraca</taxon>
        <taxon>Eucarida</taxon>
        <taxon>Decapoda</taxon>
        <taxon>Pleocyemata</taxon>
        <taxon>Brachyura</taxon>
        <taxon>Eubrachyura</taxon>
        <taxon>Portunoidea</taxon>
        <taxon>Portunidae</taxon>
        <taxon>Portuninae</taxon>
        <taxon>Scylla</taxon>
    </lineage>
</organism>
<evidence type="ECO:0000313" key="1">
    <source>
        <dbReference type="EMBL" id="KAK8404612.1"/>
    </source>
</evidence>
<dbReference type="Proteomes" id="UP001487740">
    <property type="component" value="Unassembled WGS sequence"/>
</dbReference>
<dbReference type="EMBL" id="JARAKH010000004">
    <property type="protein sequence ID" value="KAK8404612.1"/>
    <property type="molecule type" value="Genomic_DNA"/>
</dbReference>
<sequence>MGQDRSTSQHIMPCRKLCFSLHGRRCSCGFRLASGVGQYLEVVEGMLDLLAGHGAGRMLERCKRVGLQELASDAEFI</sequence>
<accession>A0AAW0V1X8</accession>
<comment type="caution">
    <text evidence="1">The sequence shown here is derived from an EMBL/GenBank/DDBJ whole genome shotgun (WGS) entry which is preliminary data.</text>
</comment>
<gene>
    <name evidence="1" type="ORF">O3P69_007690</name>
</gene>
<proteinExistence type="predicted"/>
<name>A0AAW0V1X8_SCYPA</name>
<dbReference type="AlphaFoldDB" id="A0AAW0V1X8"/>
<reference evidence="1 2" key="1">
    <citation type="submission" date="2023-03" db="EMBL/GenBank/DDBJ databases">
        <title>High-quality genome of Scylla paramamosain provides insights in environmental adaptation.</title>
        <authorList>
            <person name="Zhang L."/>
        </authorList>
    </citation>
    <scope>NUCLEOTIDE SEQUENCE [LARGE SCALE GENOMIC DNA]</scope>
    <source>
        <strain evidence="1">LZ_2023a</strain>
        <tissue evidence="1">Muscle</tissue>
    </source>
</reference>
<evidence type="ECO:0000313" key="2">
    <source>
        <dbReference type="Proteomes" id="UP001487740"/>
    </source>
</evidence>
<protein>
    <submittedName>
        <fullName evidence="1">Uncharacterized protein</fullName>
    </submittedName>
</protein>